<dbReference type="GO" id="GO:0005737">
    <property type="term" value="C:cytoplasm"/>
    <property type="evidence" value="ECO:0007669"/>
    <property type="project" value="UniProtKB-SubCell"/>
</dbReference>
<keyword evidence="3 8" id="KW-0489">Methyltransferase</keyword>
<feature type="domain" description="Methylguanine DNA methyltransferase ribonuclease-like" evidence="10">
    <location>
        <begin position="9"/>
        <end position="77"/>
    </location>
</feature>
<evidence type="ECO:0000256" key="7">
    <source>
        <dbReference type="ARBA" id="ARBA00049348"/>
    </source>
</evidence>
<evidence type="ECO:0000256" key="3">
    <source>
        <dbReference type="ARBA" id="ARBA00022603"/>
    </source>
</evidence>
<comment type="subcellular location">
    <subcellularLocation>
        <location evidence="8">Cytoplasm</location>
    </subcellularLocation>
</comment>
<dbReference type="HAMAP" id="MF_00772">
    <property type="entry name" value="OGT"/>
    <property type="match status" value="1"/>
</dbReference>
<keyword evidence="5 8" id="KW-0227">DNA damage</keyword>
<dbReference type="Pfam" id="PF02870">
    <property type="entry name" value="Methyltransf_1N"/>
    <property type="match status" value="1"/>
</dbReference>
<organism evidence="11 12">
    <name type="scientific">Oxalicibacterium flavum</name>
    <dbReference type="NCBI Taxonomy" id="179467"/>
    <lineage>
        <taxon>Bacteria</taxon>
        <taxon>Pseudomonadati</taxon>
        <taxon>Pseudomonadota</taxon>
        <taxon>Betaproteobacteria</taxon>
        <taxon>Burkholderiales</taxon>
        <taxon>Oxalobacteraceae</taxon>
        <taxon>Oxalicibacterium</taxon>
    </lineage>
</organism>
<feature type="active site" description="Nucleophile; methyl group acceptor" evidence="8">
    <location>
        <position position="132"/>
    </location>
</feature>
<evidence type="ECO:0000313" key="11">
    <source>
        <dbReference type="EMBL" id="GGB98875.1"/>
    </source>
</evidence>
<evidence type="ECO:0000256" key="5">
    <source>
        <dbReference type="ARBA" id="ARBA00022763"/>
    </source>
</evidence>
<comment type="miscellaneous">
    <text evidence="8">This enzyme catalyzes only one turnover and therefore is not strictly catalytic. According to one definition, an enzyme is a biocatalyst that acts repeatedly and over many reaction cycles.</text>
</comment>
<protein>
    <recommendedName>
        <fullName evidence="8">Methylated-DNA--protein-cysteine methyltransferase</fullName>
        <ecNumber evidence="8">2.1.1.63</ecNumber>
    </recommendedName>
    <alternativeName>
        <fullName evidence="8">6-O-methylguanine-DNA methyltransferase</fullName>
        <shortName evidence="8">MGMT</shortName>
    </alternativeName>
    <alternativeName>
        <fullName evidence="8">O-6-methylguanine-DNA-alkyltransferase</fullName>
    </alternativeName>
</protein>
<evidence type="ECO:0000259" key="9">
    <source>
        <dbReference type="Pfam" id="PF01035"/>
    </source>
</evidence>
<evidence type="ECO:0000256" key="8">
    <source>
        <dbReference type="HAMAP-Rule" id="MF_00772"/>
    </source>
</evidence>
<gene>
    <name evidence="11" type="ORF">GCM10007205_05230</name>
</gene>
<reference evidence="11" key="1">
    <citation type="journal article" date="2014" name="Int. J. Syst. Evol. Microbiol.">
        <title>Complete genome sequence of Corynebacterium casei LMG S-19264T (=DSM 44701T), isolated from a smear-ripened cheese.</title>
        <authorList>
            <consortium name="US DOE Joint Genome Institute (JGI-PGF)"/>
            <person name="Walter F."/>
            <person name="Albersmeier A."/>
            <person name="Kalinowski J."/>
            <person name="Ruckert C."/>
        </authorList>
    </citation>
    <scope>NUCLEOTIDE SEQUENCE</scope>
    <source>
        <strain evidence="11">CCM 7086</strain>
    </source>
</reference>
<evidence type="ECO:0000256" key="1">
    <source>
        <dbReference type="ARBA" id="ARBA00001286"/>
    </source>
</evidence>
<dbReference type="GO" id="GO:0032259">
    <property type="term" value="P:methylation"/>
    <property type="evidence" value="ECO:0007669"/>
    <property type="project" value="UniProtKB-KW"/>
</dbReference>
<dbReference type="CDD" id="cd06445">
    <property type="entry name" value="ATase"/>
    <property type="match status" value="1"/>
</dbReference>
<keyword evidence="6 8" id="KW-0234">DNA repair</keyword>
<name>A0A8J2UKZ8_9BURK</name>
<dbReference type="InterPro" id="IPR014048">
    <property type="entry name" value="MethylDNA_cys_MeTrfase_DNA-bd"/>
</dbReference>
<evidence type="ECO:0000313" key="12">
    <source>
        <dbReference type="Proteomes" id="UP000620266"/>
    </source>
</evidence>
<dbReference type="SUPFAM" id="SSF53155">
    <property type="entry name" value="Methylated DNA-protein cysteine methyltransferase domain"/>
    <property type="match status" value="1"/>
</dbReference>
<dbReference type="InterPro" id="IPR036217">
    <property type="entry name" value="MethylDNA_cys_MeTrfase_DNAb"/>
</dbReference>
<comment type="function">
    <text evidence="8">Involved in the cellular defense against the biological effects of O6-methylguanine (O6-MeG) and O4-methylthymine (O4-MeT) in DNA. Repairs the methylated nucleobase in DNA by stoichiometrically transferring the methyl group to a cysteine residue in the enzyme. This is a suicide reaction: the enzyme is irreversibly inactivated.</text>
</comment>
<comment type="similarity">
    <text evidence="8">Belongs to the MGMT family.</text>
</comment>
<dbReference type="GO" id="GO:0006307">
    <property type="term" value="P:DNA alkylation repair"/>
    <property type="evidence" value="ECO:0007669"/>
    <property type="project" value="UniProtKB-UniRule"/>
</dbReference>
<accession>A0A8J2UKZ8</accession>
<proteinExistence type="inferred from homology"/>
<dbReference type="PANTHER" id="PTHR10815:SF5">
    <property type="entry name" value="METHYLATED-DNA--PROTEIN-CYSTEINE METHYLTRANSFERASE"/>
    <property type="match status" value="1"/>
</dbReference>
<dbReference type="PANTHER" id="PTHR10815">
    <property type="entry name" value="METHYLATED-DNA--PROTEIN-CYSTEINE METHYLTRANSFERASE"/>
    <property type="match status" value="1"/>
</dbReference>
<reference evidence="11" key="2">
    <citation type="submission" date="2020-09" db="EMBL/GenBank/DDBJ databases">
        <authorList>
            <person name="Sun Q."/>
            <person name="Sedlacek I."/>
        </authorList>
    </citation>
    <scope>NUCLEOTIDE SEQUENCE</scope>
    <source>
        <strain evidence="11">CCM 7086</strain>
    </source>
</reference>
<evidence type="ECO:0000256" key="6">
    <source>
        <dbReference type="ARBA" id="ARBA00023204"/>
    </source>
</evidence>
<dbReference type="EC" id="2.1.1.63" evidence="8"/>
<keyword evidence="12" id="KW-1185">Reference proteome</keyword>
<dbReference type="Gene3D" id="3.30.160.70">
    <property type="entry name" value="Methylated DNA-protein cysteine methyltransferase domain"/>
    <property type="match status" value="1"/>
</dbReference>
<keyword evidence="2 8" id="KW-0963">Cytoplasm</keyword>
<dbReference type="SUPFAM" id="SSF46767">
    <property type="entry name" value="Methylated DNA-protein cysteine methyltransferase, C-terminal domain"/>
    <property type="match status" value="1"/>
</dbReference>
<dbReference type="EMBL" id="BMCG01000001">
    <property type="protein sequence ID" value="GGB98875.1"/>
    <property type="molecule type" value="Genomic_DNA"/>
</dbReference>
<dbReference type="InterPro" id="IPR008332">
    <property type="entry name" value="MethylG_MeTrfase_N"/>
</dbReference>
<dbReference type="PROSITE" id="PS00374">
    <property type="entry name" value="MGMT"/>
    <property type="match status" value="1"/>
</dbReference>
<dbReference type="Gene3D" id="1.10.10.10">
    <property type="entry name" value="Winged helix-like DNA-binding domain superfamily/Winged helix DNA-binding domain"/>
    <property type="match status" value="1"/>
</dbReference>
<evidence type="ECO:0000259" key="10">
    <source>
        <dbReference type="Pfam" id="PF02870"/>
    </source>
</evidence>
<dbReference type="InterPro" id="IPR036388">
    <property type="entry name" value="WH-like_DNA-bd_sf"/>
</dbReference>
<dbReference type="InterPro" id="IPR001497">
    <property type="entry name" value="MethylDNA_cys_MeTrfase_AS"/>
</dbReference>
<comment type="catalytic activity">
    <reaction evidence="1 8">
        <text>a 4-O-methyl-thymidine in DNA + L-cysteinyl-[protein] = a thymidine in DNA + S-methyl-L-cysteinyl-[protein]</text>
        <dbReference type="Rhea" id="RHEA:53428"/>
        <dbReference type="Rhea" id="RHEA-COMP:10131"/>
        <dbReference type="Rhea" id="RHEA-COMP:10132"/>
        <dbReference type="Rhea" id="RHEA-COMP:13555"/>
        <dbReference type="Rhea" id="RHEA-COMP:13556"/>
        <dbReference type="ChEBI" id="CHEBI:29950"/>
        <dbReference type="ChEBI" id="CHEBI:82612"/>
        <dbReference type="ChEBI" id="CHEBI:137386"/>
        <dbReference type="ChEBI" id="CHEBI:137387"/>
        <dbReference type="EC" id="2.1.1.63"/>
    </reaction>
</comment>
<comment type="catalytic activity">
    <reaction evidence="7 8">
        <text>a 6-O-methyl-2'-deoxyguanosine in DNA + L-cysteinyl-[protein] = S-methyl-L-cysteinyl-[protein] + a 2'-deoxyguanosine in DNA</text>
        <dbReference type="Rhea" id="RHEA:24000"/>
        <dbReference type="Rhea" id="RHEA-COMP:10131"/>
        <dbReference type="Rhea" id="RHEA-COMP:10132"/>
        <dbReference type="Rhea" id="RHEA-COMP:11367"/>
        <dbReference type="Rhea" id="RHEA-COMP:11368"/>
        <dbReference type="ChEBI" id="CHEBI:29950"/>
        <dbReference type="ChEBI" id="CHEBI:82612"/>
        <dbReference type="ChEBI" id="CHEBI:85445"/>
        <dbReference type="ChEBI" id="CHEBI:85448"/>
        <dbReference type="EC" id="2.1.1.63"/>
    </reaction>
</comment>
<dbReference type="InterPro" id="IPR036631">
    <property type="entry name" value="MGMT_N_sf"/>
</dbReference>
<dbReference type="FunFam" id="1.10.10.10:FF:000337">
    <property type="entry name" value="Methylated-DNA--protein-cysteine methyltransferase"/>
    <property type="match status" value="1"/>
</dbReference>
<dbReference type="InterPro" id="IPR023546">
    <property type="entry name" value="MGMT"/>
</dbReference>
<sequence length="164" mass="17673">MISCMDHPSVVGNLLIAATDDGVCGIYFEGHRHFKGKDGWSPPDAGSPAARHLKEAARQLDEYFAGRRTVFDVPLDLNGTVFQRAVWQALRDIPHGKCTSYAQHAQKLGNPKALRAVGAAIGRNPVSIIVPCHRVIGSSGAVTGYAGGLDRKRFLLRLEGVSID</sequence>
<dbReference type="NCBIfam" id="TIGR00589">
    <property type="entry name" value="ogt"/>
    <property type="match status" value="1"/>
</dbReference>
<dbReference type="RefSeq" id="WP_188394598.1">
    <property type="nucleotide sequence ID" value="NZ_BMCG01000001.1"/>
</dbReference>
<feature type="domain" description="Methylated-DNA-[protein]-cysteine S-methyltransferase DNA binding" evidence="9">
    <location>
        <begin position="82"/>
        <end position="161"/>
    </location>
</feature>
<dbReference type="GO" id="GO:0003908">
    <property type="term" value="F:methylated-DNA-[protein]-cysteine S-methyltransferase activity"/>
    <property type="evidence" value="ECO:0007669"/>
    <property type="project" value="UniProtKB-UniRule"/>
</dbReference>
<dbReference type="Proteomes" id="UP000620266">
    <property type="component" value="Unassembled WGS sequence"/>
</dbReference>
<dbReference type="Pfam" id="PF01035">
    <property type="entry name" value="DNA_binding_1"/>
    <property type="match status" value="1"/>
</dbReference>
<keyword evidence="4 8" id="KW-0808">Transferase</keyword>
<evidence type="ECO:0000256" key="2">
    <source>
        <dbReference type="ARBA" id="ARBA00022490"/>
    </source>
</evidence>
<comment type="caution">
    <text evidence="11">The sequence shown here is derived from an EMBL/GenBank/DDBJ whole genome shotgun (WGS) entry which is preliminary data.</text>
</comment>
<dbReference type="AlphaFoldDB" id="A0A8J2UKZ8"/>
<evidence type="ECO:0000256" key="4">
    <source>
        <dbReference type="ARBA" id="ARBA00022679"/>
    </source>
</evidence>